<dbReference type="GO" id="GO:0005737">
    <property type="term" value="C:cytoplasm"/>
    <property type="evidence" value="ECO:0007669"/>
    <property type="project" value="UniProtKB-SubCell"/>
</dbReference>
<dbReference type="InterPro" id="IPR027806">
    <property type="entry name" value="HARBI1_dom"/>
</dbReference>
<evidence type="ECO:0000256" key="7">
    <source>
        <dbReference type="ARBA" id="ARBA00022722"/>
    </source>
</evidence>
<dbReference type="InterPro" id="IPR001387">
    <property type="entry name" value="Cro/C1-type_HTH"/>
</dbReference>
<comment type="similarity">
    <text evidence="4">Belongs to the HARBI1 family.</text>
</comment>
<evidence type="ECO:0000256" key="11">
    <source>
        <dbReference type="ARBA" id="ARBA00030126"/>
    </source>
</evidence>
<proteinExistence type="inferred from homology"/>
<accession>A0A3P9HJE0</accession>
<name>A0A3P9HJE0_ORYLA</name>
<keyword evidence="7" id="KW-0540">Nuclease</keyword>
<comment type="function">
    <text evidence="12">Transposase-derived protein that may have nuclease activity. Does not have transposase activity.</text>
</comment>
<evidence type="ECO:0000256" key="2">
    <source>
        <dbReference type="ARBA" id="ARBA00004123"/>
    </source>
</evidence>
<evidence type="ECO:0000256" key="3">
    <source>
        <dbReference type="ARBA" id="ARBA00004496"/>
    </source>
</evidence>
<reference key="1">
    <citation type="journal article" date="2007" name="Nature">
        <title>The medaka draft genome and insights into vertebrate genome evolution.</title>
        <authorList>
            <person name="Kasahara M."/>
            <person name="Naruse K."/>
            <person name="Sasaki S."/>
            <person name="Nakatani Y."/>
            <person name="Qu W."/>
            <person name="Ahsan B."/>
            <person name="Yamada T."/>
            <person name="Nagayasu Y."/>
            <person name="Doi K."/>
            <person name="Kasai Y."/>
            <person name="Jindo T."/>
            <person name="Kobayashi D."/>
            <person name="Shimada A."/>
            <person name="Toyoda A."/>
            <person name="Kuroki Y."/>
            <person name="Fujiyama A."/>
            <person name="Sasaki T."/>
            <person name="Shimizu A."/>
            <person name="Asakawa S."/>
            <person name="Shimizu N."/>
            <person name="Hashimoto S."/>
            <person name="Yang J."/>
            <person name="Lee Y."/>
            <person name="Matsushima K."/>
            <person name="Sugano S."/>
            <person name="Sakaizumi M."/>
            <person name="Narita T."/>
            <person name="Ohishi K."/>
            <person name="Haga S."/>
            <person name="Ohta F."/>
            <person name="Nomoto H."/>
            <person name="Nogata K."/>
            <person name="Morishita T."/>
            <person name="Endo T."/>
            <person name="Shin-I T."/>
            <person name="Takeda H."/>
            <person name="Morishita S."/>
            <person name="Kohara Y."/>
        </authorList>
    </citation>
    <scope>NUCLEOTIDE SEQUENCE [LARGE SCALE GENOMIC DNA]</scope>
    <source>
        <strain>Hd-rR</strain>
    </source>
</reference>
<keyword evidence="9" id="KW-0378">Hydrolase</keyword>
<dbReference type="Proteomes" id="UP000265200">
    <property type="component" value="Chromosome 21"/>
</dbReference>
<dbReference type="InterPro" id="IPR045249">
    <property type="entry name" value="HARBI1-like"/>
</dbReference>
<keyword evidence="10" id="KW-0539">Nucleus</keyword>
<dbReference type="Ensembl" id="ENSORLT00015001716.1">
    <property type="protein sequence ID" value="ENSORLP00015007906.1"/>
    <property type="gene ID" value="ENSORLG00015008724.1"/>
</dbReference>
<comment type="cofactor">
    <cofactor evidence="1">
        <name>a divalent metal cation</name>
        <dbReference type="ChEBI" id="CHEBI:60240"/>
    </cofactor>
</comment>
<organism evidence="14 15">
    <name type="scientific">Oryzias latipes</name>
    <name type="common">Japanese rice fish</name>
    <name type="synonym">Japanese killifish</name>
    <dbReference type="NCBI Taxonomy" id="8090"/>
    <lineage>
        <taxon>Eukaryota</taxon>
        <taxon>Metazoa</taxon>
        <taxon>Chordata</taxon>
        <taxon>Craniata</taxon>
        <taxon>Vertebrata</taxon>
        <taxon>Euteleostomi</taxon>
        <taxon>Actinopterygii</taxon>
        <taxon>Neopterygii</taxon>
        <taxon>Teleostei</taxon>
        <taxon>Neoteleostei</taxon>
        <taxon>Acanthomorphata</taxon>
        <taxon>Ovalentaria</taxon>
        <taxon>Atherinomorphae</taxon>
        <taxon>Beloniformes</taxon>
        <taxon>Adrianichthyidae</taxon>
        <taxon>Oryziinae</taxon>
        <taxon>Oryzias</taxon>
    </lineage>
</organism>
<evidence type="ECO:0000256" key="9">
    <source>
        <dbReference type="ARBA" id="ARBA00022801"/>
    </source>
</evidence>
<evidence type="ECO:0000256" key="1">
    <source>
        <dbReference type="ARBA" id="ARBA00001968"/>
    </source>
</evidence>
<protein>
    <recommendedName>
        <fullName evidence="5">Putative nuclease HARBI1</fullName>
    </recommendedName>
    <alternativeName>
        <fullName evidence="11">Harbinger transposase-derived nuclease</fullName>
    </alternativeName>
</protein>
<keyword evidence="8" id="KW-0479">Metal-binding</keyword>
<dbReference type="GO" id="GO:0005634">
    <property type="term" value="C:nucleus"/>
    <property type="evidence" value="ECO:0007669"/>
    <property type="project" value="UniProtKB-SubCell"/>
</dbReference>
<evidence type="ECO:0000259" key="13">
    <source>
        <dbReference type="Pfam" id="PF13359"/>
    </source>
</evidence>
<reference evidence="14" key="3">
    <citation type="submission" date="2025-08" db="UniProtKB">
        <authorList>
            <consortium name="Ensembl"/>
        </authorList>
    </citation>
    <scope>IDENTIFICATION</scope>
    <source>
        <strain evidence="14">HSOK</strain>
    </source>
</reference>
<dbReference type="GO" id="GO:0016787">
    <property type="term" value="F:hydrolase activity"/>
    <property type="evidence" value="ECO:0007669"/>
    <property type="project" value="UniProtKB-KW"/>
</dbReference>
<dbReference type="GO" id="GO:0046872">
    <property type="term" value="F:metal ion binding"/>
    <property type="evidence" value="ECO:0007669"/>
    <property type="project" value="UniProtKB-KW"/>
</dbReference>
<keyword evidence="6" id="KW-0963">Cytoplasm</keyword>
<evidence type="ECO:0000256" key="8">
    <source>
        <dbReference type="ARBA" id="ARBA00022723"/>
    </source>
</evidence>
<dbReference type="CDD" id="cd00093">
    <property type="entry name" value="HTH_XRE"/>
    <property type="match status" value="1"/>
</dbReference>
<evidence type="ECO:0000256" key="12">
    <source>
        <dbReference type="ARBA" id="ARBA00045850"/>
    </source>
</evidence>
<evidence type="ECO:0000313" key="15">
    <source>
        <dbReference type="Proteomes" id="UP000265200"/>
    </source>
</evidence>
<reference evidence="14" key="4">
    <citation type="submission" date="2025-09" db="UniProtKB">
        <authorList>
            <consortium name="Ensembl"/>
        </authorList>
    </citation>
    <scope>IDENTIFICATION</scope>
    <source>
        <strain evidence="14">HSOK</strain>
    </source>
</reference>
<dbReference type="InterPro" id="IPR026103">
    <property type="entry name" value="HARBI1_animal"/>
</dbReference>
<reference evidence="14 15" key="2">
    <citation type="submission" date="2017-04" db="EMBL/GenBank/DDBJ databases">
        <title>CpG methylation of centromeres and impact of large insertions on vertebrate speciation.</title>
        <authorList>
            <person name="Ichikawa K."/>
            <person name="Yoshimura J."/>
            <person name="Morishita S."/>
        </authorList>
    </citation>
    <scope>NUCLEOTIDE SEQUENCE</scope>
    <source>
        <strain evidence="14 15">HSOK</strain>
    </source>
</reference>
<dbReference type="PANTHER" id="PTHR22930">
    <property type="match status" value="1"/>
</dbReference>
<dbReference type="AlphaFoldDB" id="A0A3P9HJE0"/>
<dbReference type="PANTHER" id="PTHR22930:SF289">
    <property type="entry name" value="DDE TNP4 DOMAIN-CONTAINING PROTEIN-RELATED"/>
    <property type="match status" value="1"/>
</dbReference>
<evidence type="ECO:0000256" key="4">
    <source>
        <dbReference type="ARBA" id="ARBA00006958"/>
    </source>
</evidence>
<dbReference type="Pfam" id="PF13359">
    <property type="entry name" value="DDE_Tnp_4"/>
    <property type="match status" value="1"/>
</dbReference>
<evidence type="ECO:0000256" key="6">
    <source>
        <dbReference type="ARBA" id="ARBA00022490"/>
    </source>
</evidence>
<dbReference type="PRINTS" id="PR02086">
    <property type="entry name" value="PUTNUCHARBI1"/>
</dbReference>
<feature type="domain" description="DDE Tnp4" evidence="13">
    <location>
        <begin position="148"/>
        <end position="317"/>
    </location>
</feature>
<dbReference type="GO" id="GO:0004518">
    <property type="term" value="F:nuclease activity"/>
    <property type="evidence" value="ECO:0007669"/>
    <property type="project" value="UniProtKB-KW"/>
</dbReference>
<evidence type="ECO:0000256" key="5">
    <source>
        <dbReference type="ARBA" id="ARBA00015519"/>
    </source>
</evidence>
<sequence length="371" mass="41745">MADLALLEDVANARIRRERIFRQQDDLLANEDEWLMSRFRLPRAVLLELCGLLGPALQRSTRRNHAVPVPLQVLTTLGFLATGTFQRELADRSGISQPTLSRVMPDVLKGIRTLSRESIKFPYTVGEQAYKKAQFAAMSGFPNVIGAIDCTHVAIRAPNANENAFINRKHFHSINVQIICDADMLLTNVVARWPGSTHDSFILRHSSVGRRLEAGAIRDGWLLGKFDYRNSHFCVLQCLNHFTILAGDSGYPLKQWLLTPFLNPHRAEEQHYNMCHSRARAIVERTIGLFKGRWRCLDCTGGRLLYTPGKVCQIVLAGKYYLFKHSLIVQFSSVKAVFISPNSLATSLIDVMTSLCISRTASVRTRPLLEG</sequence>
<evidence type="ECO:0000256" key="10">
    <source>
        <dbReference type="ARBA" id="ARBA00023242"/>
    </source>
</evidence>
<comment type="subcellular location">
    <subcellularLocation>
        <location evidence="3">Cytoplasm</location>
    </subcellularLocation>
    <subcellularLocation>
        <location evidence="2">Nucleus</location>
    </subcellularLocation>
</comment>
<evidence type="ECO:0000313" key="14">
    <source>
        <dbReference type="Ensembl" id="ENSORLP00015007906.1"/>
    </source>
</evidence>